<comment type="caution">
    <text evidence="4">The sequence shown here is derived from an EMBL/GenBank/DDBJ whole genome shotgun (WGS) entry which is preliminary data.</text>
</comment>
<dbReference type="Pfam" id="PF02902">
    <property type="entry name" value="Peptidase_C48"/>
    <property type="match status" value="1"/>
</dbReference>
<dbReference type="InterPro" id="IPR003653">
    <property type="entry name" value="Peptidase_C48_C"/>
</dbReference>
<evidence type="ECO:0000313" key="4">
    <source>
        <dbReference type="EMBL" id="KAG8080789.1"/>
    </source>
</evidence>
<dbReference type="Proteomes" id="UP000729402">
    <property type="component" value="Unassembled WGS sequence"/>
</dbReference>
<protein>
    <recommendedName>
        <fullName evidence="3">Ubiquitin-like protease family profile domain-containing protein</fullName>
    </recommendedName>
</protein>
<proteinExistence type="predicted"/>
<organism evidence="4 5">
    <name type="scientific">Zizania palustris</name>
    <name type="common">Northern wild rice</name>
    <dbReference type="NCBI Taxonomy" id="103762"/>
    <lineage>
        <taxon>Eukaryota</taxon>
        <taxon>Viridiplantae</taxon>
        <taxon>Streptophyta</taxon>
        <taxon>Embryophyta</taxon>
        <taxon>Tracheophyta</taxon>
        <taxon>Spermatophyta</taxon>
        <taxon>Magnoliopsida</taxon>
        <taxon>Liliopsida</taxon>
        <taxon>Poales</taxon>
        <taxon>Poaceae</taxon>
        <taxon>BOP clade</taxon>
        <taxon>Oryzoideae</taxon>
        <taxon>Oryzeae</taxon>
        <taxon>Zizaniinae</taxon>
        <taxon>Zizania</taxon>
    </lineage>
</organism>
<evidence type="ECO:0000313" key="5">
    <source>
        <dbReference type="Proteomes" id="UP000729402"/>
    </source>
</evidence>
<dbReference type="OrthoDB" id="661197at2759"/>
<reference evidence="4" key="2">
    <citation type="submission" date="2021-02" db="EMBL/GenBank/DDBJ databases">
        <authorList>
            <person name="Kimball J.A."/>
            <person name="Haas M.W."/>
            <person name="Macchietto M."/>
            <person name="Kono T."/>
            <person name="Duquette J."/>
            <person name="Shao M."/>
        </authorList>
    </citation>
    <scope>NUCLEOTIDE SEQUENCE</scope>
    <source>
        <tissue evidence="4">Fresh leaf tissue</tissue>
    </source>
</reference>
<dbReference type="PROSITE" id="PS50600">
    <property type="entry name" value="ULP_PROTEASE"/>
    <property type="match status" value="1"/>
</dbReference>
<evidence type="ECO:0000256" key="2">
    <source>
        <dbReference type="ARBA" id="ARBA00022801"/>
    </source>
</evidence>
<feature type="domain" description="Ubiquitin-like protease family profile" evidence="3">
    <location>
        <begin position="249"/>
        <end position="378"/>
    </location>
</feature>
<gene>
    <name evidence="4" type="ORF">GUJ93_ZPchr0007g4228</name>
</gene>
<accession>A0A8J5T619</accession>
<dbReference type="AlphaFoldDB" id="A0A8J5T619"/>
<dbReference type="GO" id="GO:0008234">
    <property type="term" value="F:cysteine-type peptidase activity"/>
    <property type="evidence" value="ECO:0007669"/>
    <property type="project" value="InterPro"/>
</dbReference>
<dbReference type="GO" id="GO:0006508">
    <property type="term" value="P:proteolysis"/>
    <property type="evidence" value="ECO:0007669"/>
    <property type="project" value="UniProtKB-KW"/>
</dbReference>
<keyword evidence="5" id="KW-1185">Reference proteome</keyword>
<reference evidence="4" key="1">
    <citation type="journal article" date="2021" name="bioRxiv">
        <title>Whole Genome Assembly and Annotation of Northern Wild Rice, Zizania palustris L., Supports a Whole Genome Duplication in the Zizania Genus.</title>
        <authorList>
            <person name="Haas M."/>
            <person name="Kono T."/>
            <person name="Macchietto M."/>
            <person name="Millas R."/>
            <person name="McGilp L."/>
            <person name="Shao M."/>
            <person name="Duquette J."/>
            <person name="Hirsch C.N."/>
            <person name="Kimball J."/>
        </authorList>
    </citation>
    <scope>NUCLEOTIDE SEQUENCE</scope>
    <source>
        <tissue evidence="4">Fresh leaf tissue</tissue>
    </source>
</reference>
<name>A0A8J5T619_ZIZPA</name>
<sequence length="378" mass="43421">MKAIDMKESTKVMINEKPFLTKQSQLRKKCDELGMEGLFADKNKYQKLGTNGVSRWVLKHYVHQQSPQIPEIDEWAVKCFIMCVCNALLFCTSNEKITGYDYLVCKDLSSLGGYNWAKAVVDDIQSNIIWWKKRRDATTPTLLGSIAFLVLVYMDSLDLHSNFGNAHSILYELLRFCNIKSQDFDFLEGIDCNNSCPTGKEFGVLSFRDLSSTPYVAALYLAPFNVHDEHELEHENFVRYDDLISIGEVCCNYRAFQSSLRPQQEISDAVMALFAKSLNNRYPEKFCVDPVVMKYVVMELDGEKIFGDNFNKCKSNLTRKNKQFDLREKQHLFFPILKAAHWVLVSIDVKFKKICFFDSLKGFIPSSTTEALVSGTDY</sequence>
<dbReference type="EMBL" id="JAAALK010000282">
    <property type="protein sequence ID" value="KAG8080789.1"/>
    <property type="molecule type" value="Genomic_DNA"/>
</dbReference>
<keyword evidence="1" id="KW-0645">Protease</keyword>
<evidence type="ECO:0000259" key="3">
    <source>
        <dbReference type="PROSITE" id="PS50600"/>
    </source>
</evidence>
<keyword evidence="2" id="KW-0378">Hydrolase</keyword>
<evidence type="ECO:0000256" key="1">
    <source>
        <dbReference type="ARBA" id="ARBA00022670"/>
    </source>
</evidence>